<reference evidence="1 2" key="1">
    <citation type="submission" date="2019-02" db="EMBL/GenBank/DDBJ databases">
        <title>Kribbella capetownensis sp. nov. and Kribbella speibonae sp. nov., isolated from soil.</title>
        <authorList>
            <person name="Curtis S.M."/>
            <person name="Norton I."/>
            <person name="Everest G.J."/>
            <person name="Meyers P.R."/>
        </authorList>
    </citation>
    <scope>NUCLEOTIDE SEQUENCE [LARGE SCALE GENOMIC DNA]</scope>
    <source>
        <strain evidence="1 2">NRRL B-24813</strain>
    </source>
</reference>
<evidence type="ECO:0008006" key="3">
    <source>
        <dbReference type="Google" id="ProtNLM"/>
    </source>
</evidence>
<sequence length="199" mass="21941">MPSTPPPEFSLSAWVDESAVIGPAGGFGTYTMAAVVADPGQCDDLRREVSALTIKPGVRLHWVAESVKRRDLIAEAVAHLDIAAILTVGTPMDRSRQERARRCCLERLLYELDQFGVSEVWLESRAVPQDKRDLRLVDSARRKRLITPDLQVGFAKPSAEPMLWLPDAVAGAMSALVLGEDRWLTAMTDVVTVHQVVVR</sequence>
<dbReference type="OrthoDB" id="3255134at2"/>
<name>A0A4R0KAA8_9ACTN</name>
<comment type="caution">
    <text evidence="1">The sequence shown here is derived from an EMBL/GenBank/DDBJ whole genome shotgun (WGS) entry which is preliminary data.</text>
</comment>
<keyword evidence="2" id="KW-1185">Reference proteome</keyword>
<proteinExistence type="predicted"/>
<dbReference type="AlphaFoldDB" id="A0A4R0KAA8"/>
<protein>
    <recommendedName>
        <fullName evidence="3">DUF3800 domain-containing protein</fullName>
    </recommendedName>
</protein>
<dbReference type="Proteomes" id="UP000291144">
    <property type="component" value="Unassembled WGS sequence"/>
</dbReference>
<evidence type="ECO:0000313" key="1">
    <source>
        <dbReference type="EMBL" id="TCC55924.1"/>
    </source>
</evidence>
<accession>A0A4R0KAA8</accession>
<dbReference type="RefSeq" id="WP_131363702.1">
    <property type="nucleotide sequence ID" value="NZ_SJKB01000014.1"/>
</dbReference>
<gene>
    <name evidence="1" type="ORF">E0H73_34980</name>
</gene>
<evidence type="ECO:0000313" key="2">
    <source>
        <dbReference type="Proteomes" id="UP000291144"/>
    </source>
</evidence>
<organism evidence="1 2">
    <name type="scientific">Kribbella pittospori</name>
    <dbReference type="NCBI Taxonomy" id="722689"/>
    <lineage>
        <taxon>Bacteria</taxon>
        <taxon>Bacillati</taxon>
        <taxon>Actinomycetota</taxon>
        <taxon>Actinomycetes</taxon>
        <taxon>Propionibacteriales</taxon>
        <taxon>Kribbellaceae</taxon>
        <taxon>Kribbella</taxon>
    </lineage>
</organism>
<dbReference type="EMBL" id="SJKB01000014">
    <property type="protein sequence ID" value="TCC55924.1"/>
    <property type="molecule type" value="Genomic_DNA"/>
</dbReference>